<name>A0ABV3ZD25_9BACT</name>
<evidence type="ECO:0000313" key="2">
    <source>
        <dbReference type="EMBL" id="MEX6687782.1"/>
    </source>
</evidence>
<organism evidence="2 3">
    <name type="scientific">Danxiaibacter flavus</name>
    <dbReference type="NCBI Taxonomy" id="3049108"/>
    <lineage>
        <taxon>Bacteria</taxon>
        <taxon>Pseudomonadati</taxon>
        <taxon>Bacteroidota</taxon>
        <taxon>Chitinophagia</taxon>
        <taxon>Chitinophagales</taxon>
        <taxon>Chitinophagaceae</taxon>
        <taxon>Danxiaibacter</taxon>
    </lineage>
</organism>
<dbReference type="RefSeq" id="WP_369329185.1">
    <property type="nucleotide sequence ID" value="NZ_JAULBC010000002.1"/>
</dbReference>
<comment type="caution">
    <text evidence="2">The sequence shown here is derived from an EMBL/GenBank/DDBJ whole genome shotgun (WGS) entry which is preliminary data.</text>
</comment>
<feature type="compositionally biased region" description="Basic and acidic residues" evidence="1">
    <location>
        <begin position="1"/>
        <end position="24"/>
    </location>
</feature>
<accession>A0ABV3ZD25</accession>
<feature type="compositionally biased region" description="Acidic residues" evidence="1">
    <location>
        <begin position="136"/>
        <end position="154"/>
    </location>
</feature>
<reference evidence="2 3" key="1">
    <citation type="submission" date="2023-07" db="EMBL/GenBank/DDBJ databases">
        <authorList>
            <person name="Lian W.-H."/>
        </authorList>
    </citation>
    <scope>NUCLEOTIDE SEQUENCE [LARGE SCALE GENOMIC DNA]</scope>
    <source>
        <strain evidence="2 3">SYSU DXS3180</strain>
    </source>
</reference>
<proteinExistence type="predicted"/>
<keyword evidence="3" id="KW-1185">Reference proteome</keyword>
<sequence length="162" mass="18138">MAKKETTPKNDLQDSPSDNKKMQQDETTLDLPEVKDIPGQEHVRPMPFNEMKDTTPSSADEEAEELLSDVNEDDEVEDDDSNVTAEEKELLRQTSESMSSDEDQDVRNARVDNVDDEGDQLNEAIDGSGRELDVPGAEDDDDNEDIGEEDEENNDYSLGDNK</sequence>
<feature type="compositionally biased region" description="Acidic residues" evidence="1">
    <location>
        <begin position="59"/>
        <end position="81"/>
    </location>
</feature>
<feature type="region of interest" description="Disordered" evidence="1">
    <location>
        <begin position="1"/>
        <end position="162"/>
    </location>
</feature>
<dbReference type="EMBL" id="JAULBC010000002">
    <property type="protein sequence ID" value="MEX6687782.1"/>
    <property type="molecule type" value="Genomic_DNA"/>
</dbReference>
<dbReference type="Proteomes" id="UP001560573">
    <property type="component" value="Unassembled WGS sequence"/>
</dbReference>
<evidence type="ECO:0000313" key="3">
    <source>
        <dbReference type="Proteomes" id="UP001560573"/>
    </source>
</evidence>
<feature type="compositionally biased region" description="Basic and acidic residues" evidence="1">
    <location>
        <begin position="32"/>
        <end position="44"/>
    </location>
</feature>
<evidence type="ECO:0000256" key="1">
    <source>
        <dbReference type="SAM" id="MobiDB-lite"/>
    </source>
</evidence>
<protein>
    <submittedName>
        <fullName evidence="2">Uncharacterized protein</fullName>
    </submittedName>
</protein>
<gene>
    <name evidence="2" type="ORF">QTN47_09775</name>
</gene>